<protein>
    <recommendedName>
        <fullName evidence="2">Mutator-like transposase domain-containing protein</fullName>
    </recommendedName>
</protein>
<keyword evidence="4" id="KW-1185">Reference proteome</keyword>
<accession>A0ABD2X201</accession>
<dbReference type="AlphaFoldDB" id="A0ABD2X201"/>
<reference evidence="3 4" key="1">
    <citation type="journal article" date="2024" name="bioRxiv">
        <title>A reference genome for Trichogramma kaykai: A tiny desert-dwelling parasitoid wasp with competing sex-ratio distorters.</title>
        <authorList>
            <person name="Culotta J."/>
            <person name="Lindsey A.R."/>
        </authorList>
    </citation>
    <scope>NUCLEOTIDE SEQUENCE [LARGE SCALE GENOMIC DNA]</scope>
    <source>
        <strain evidence="3 4">KSX58</strain>
    </source>
</reference>
<gene>
    <name evidence="3" type="ORF">TKK_007175</name>
</gene>
<dbReference type="Pfam" id="PF20700">
    <property type="entry name" value="Mutator"/>
    <property type="match status" value="1"/>
</dbReference>
<feature type="region of interest" description="Disordered" evidence="1">
    <location>
        <begin position="178"/>
        <end position="202"/>
    </location>
</feature>
<proteinExistence type="predicted"/>
<comment type="caution">
    <text evidence="3">The sequence shown here is derived from an EMBL/GenBank/DDBJ whole genome shotgun (WGS) entry which is preliminary data.</text>
</comment>
<name>A0ABD2X201_9HYME</name>
<evidence type="ECO:0000256" key="1">
    <source>
        <dbReference type="SAM" id="MobiDB-lite"/>
    </source>
</evidence>
<evidence type="ECO:0000313" key="4">
    <source>
        <dbReference type="Proteomes" id="UP001627154"/>
    </source>
</evidence>
<feature type="domain" description="Mutator-like transposase" evidence="2">
    <location>
        <begin position="47"/>
        <end position="136"/>
    </location>
</feature>
<evidence type="ECO:0000259" key="2">
    <source>
        <dbReference type="Pfam" id="PF20700"/>
    </source>
</evidence>
<sequence>MQKWRTTRSTSINLFSRARVKNMNLICGGGGEESFIKGLIQKKNFWARLVMDNDSSTVASLRQVSAHTIELWVDKNHSVKAFSNSLYGMSLPKPIIDYFNYLMTNSIIEHKNNSDEQSEKLKSLVPHAFGDHSLCTFHENEEEYEYKRLPGKKPLESLSLRNSLDELMQRYVNNAEKLSPAASTQANESFNNTVASKNPKSRHYSGSESFNFRVAAAVCQKNIGNTYVDRVFTKLQLSPLKTGLSQREMKDRKMQKRKLFAAGRDGKIRRRFLKNKRASETTRKHRNEGMTYESDVGLSGVLDLPLEKIVSPIIAPFEEIKRFKLVYFDTETIGLGPTDQIIQVALSDGDNLQRLFGSNCSDQSHSFRKNWA</sequence>
<organism evidence="3 4">
    <name type="scientific">Trichogramma kaykai</name>
    <dbReference type="NCBI Taxonomy" id="54128"/>
    <lineage>
        <taxon>Eukaryota</taxon>
        <taxon>Metazoa</taxon>
        <taxon>Ecdysozoa</taxon>
        <taxon>Arthropoda</taxon>
        <taxon>Hexapoda</taxon>
        <taxon>Insecta</taxon>
        <taxon>Pterygota</taxon>
        <taxon>Neoptera</taxon>
        <taxon>Endopterygota</taxon>
        <taxon>Hymenoptera</taxon>
        <taxon>Apocrita</taxon>
        <taxon>Proctotrupomorpha</taxon>
        <taxon>Chalcidoidea</taxon>
        <taxon>Trichogrammatidae</taxon>
        <taxon>Trichogramma</taxon>
    </lineage>
</organism>
<feature type="compositionally biased region" description="Polar residues" evidence="1">
    <location>
        <begin position="181"/>
        <end position="202"/>
    </location>
</feature>
<dbReference type="EMBL" id="JBJJXI010000056">
    <property type="protein sequence ID" value="KAL3399309.1"/>
    <property type="molecule type" value="Genomic_DNA"/>
</dbReference>
<evidence type="ECO:0000313" key="3">
    <source>
        <dbReference type="EMBL" id="KAL3399309.1"/>
    </source>
</evidence>
<dbReference type="InterPro" id="IPR049012">
    <property type="entry name" value="Mutator_transp_dom"/>
</dbReference>
<dbReference type="Proteomes" id="UP001627154">
    <property type="component" value="Unassembled WGS sequence"/>
</dbReference>